<evidence type="ECO:0000256" key="2">
    <source>
        <dbReference type="ARBA" id="ARBA00022630"/>
    </source>
</evidence>
<dbReference type="EC" id="1.7.1.4" evidence="6"/>
<dbReference type="Pfam" id="PF07992">
    <property type="entry name" value="Pyr_redox_2"/>
    <property type="match status" value="1"/>
</dbReference>
<keyword evidence="2" id="KW-0285">Flavoprotein</keyword>
<dbReference type="Gene3D" id="3.50.50.60">
    <property type="entry name" value="FAD/NAD(P)-binding domain"/>
    <property type="match status" value="2"/>
</dbReference>
<dbReference type="RefSeq" id="WP_162952389.1">
    <property type="nucleotide sequence ID" value="NZ_CP032698.1"/>
</dbReference>
<evidence type="ECO:0000259" key="4">
    <source>
        <dbReference type="Pfam" id="PF04324"/>
    </source>
</evidence>
<keyword evidence="3" id="KW-0274">FAD</keyword>
<dbReference type="InterPro" id="IPR036188">
    <property type="entry name" value="FAD/NAD-bd_sf"/>
</dbReference>
<dbReference type="PRINTS" id="PR00368">
    <property type="entry name" value="FADPNR"/>
</dbReference>
<organism evidence="6 7">
    <name type="scientific">Streptomyces hundungensis</name>
    <dbReference type="NCBI Taxonomy" id="1077946"/>
    <lineage>
        <taxon>Bacteria</taxon>
        <taxon>Bacillati</taxon>
        <taxon>Actinomycetota</taxon>
        <taxon>Actinomycetes</taxon>
        <taxon>Kitasatosporales</taxon>
        <taxon>Streptomycetaceae</taxon>
        <taxon>Streptomyces</taxon>
    </lineage>
</organism>
<evidence type="ECO:0000256" key="1">
    <source>
        <dbReference type="ARBA" id="ARBA00001974"/>
    </source>
</evidence>
<dbReference type="InterPro" id="IPR007419">
    <property type="entry name" value="BFD-like_2Fe2S-bd_dom"/>
</dbReference>
<dbReference type="InterPro" id="IPR041854">
    <property type="entry name" value="BFD-like_2Fe2S-bd_dom_sf"/>
</dbReference>
<comment type="cofactor">
    <cofactor evidence="1">
        <name>FAD</name>
        <dbReference type="ChEBI" id="CHEBI:57692"/>
    </cofactor>
</comment>
<protein>
    <submittedName>
        <fullName evidence="6">Nitrite reductase [NAD(P)H]</fullName>
        <ecNumber evidence="6">1.7.1.4</ecNumber>
    </submittedName>
</protein>
<name>A0A387H582_9ACTN</name>
<evidence type="ECO:0000256" key="3">
    <source>
        <dbReference type="ARBA" id="ARBA00022827"/>
    </source>
</evidence>
<gene>
    <name evidence="6" type="primary">nasD_1</name>
    <name evidence="6" type="ORF">DWB77_00652</name>
</gene>
<dbReference type="Proteomes" id="UP000271554">
    <property type="component" value="Chromosome"/>
</dbReference>
<reference evidence="6 7" key="1">
    <citation type="submission" date="2018-10" db="EMBL/GenBank/DDBJ databases">
        <title>Relationship between Morphology and Antimicrobial Activity in Streptomyces.</title>
        <authorList>
            <person name="Kang H.J."/>
            <person name="Kim S.B."/>
        </authorList>
    </citation>
    <scope>NUCLEOTIDE SEQUENCE [LARGE SCALE GENOMIC DNA]</scope>
    <source>
        <strain evidence="6 7">BH38</strain>
    </source>
</reference>
<dbReference type="GO" id="GO:0008942">
    <property type="term" value="F:nitrite reductase [NAD(P)H] activity"/>
    <property type="evidence" value="ECO:0007669"/>
    <property type="project" value="UniProtKB-EC"/>
</dbReference>
<dbReference type="KEGG" id="shun:DWB77_00652"/>
<accession>A0A387H582</accession>
<dbReference type="InterPro" id="IPR050260">
    <property type="entry name" value="FAD-bd_OxRdtase"/>
</dbReference>
<dbReference type="AlphaFoldDB" id="A0A387H582"/>
<dbReference type="PANTHER" id="PTHR43429:SF3">
    <property type="entry name" value="NITRITE REDUCTASE [NAD(P)H]"/>
    <property type="match status" value="1"/>
</dbReference>
<dbReference type="PANTHER" id="PTHR43429">
    <property type="entry name" value="PYRIDINE NUCLEOTIDE-DISULFIDE OXIDOREDUCTASE DOMAIN-CONTAINING"/>
    <property type="match status" value="1"/>
</dbReference>
<proteinExistence type="predicted"/>
<evidence type="ECO:0000259" key="5">
    <source>
        <dbReference type="Pfam" id="PF07992"/>
    </source>
</evidence>
<dbReference type="Pfam" id="PF04324">
    <property type="entry name" value="Fer2_BFD"/>
    <property type="match status" value="1"/>
</dbReference>
<feature type="domain" description="FAD/NAD(P)-binding" evidence="5">
    <location>
        <begin position="3"/>
        <end position="264"/>
    </location>
</feature>
<dbReference type="EMBL" id="CP032698">
    <property type="protein sequence ID" value="AYG78544.1"/>
    <property type="molecule type" value="Genomic_DNA"/>
</dbReference>
<feature type="domain" description="BFD-like [2Fe-2S]-binding" evidence="4">
    <location>
        <begin position="403"/>
        <end position="449"/>
    </location>
</feature>
<dbReference type="Gene3D" id="1.10.10.1100">
    <property type="entry name" value="BFD-like [2Fe-2S]-binding domain"/>
    <property type="match status" value="1"/>
</dbReference>
<keyword evidence="7" id="KW-1185">Reference proteome</keyword>
<evidence type="ECO:0000313" key="7">
    <source>
        <dbReference type="Proteomes" id="UP000271554"/>
    </source>
</evidence>
<keyword evidence="6" id="KW-0560">Oxidoreductase</keyword>
<dbReference type="SUPFAM" id="SSF51905">
    <property type="entry name" value="FAD/NAD(P)-binding domain"/>
    <property type="match status" value="1"/>
</dbReference>
<dbReference type="InterPro" id="IPR023753">
    <property type="entry name" value="FAD/NAD-binding_dom"/>
</dbReference>
<evidence type="ECO:0000313" key="6">
    <source>
        <dbReference type="EMBL" id="AYG78544.1"/>
    </source>
</evidence>
<sequence length="465" mass="49143">MNRVLVLGNGPTAHHFADRLRQHGHEGPLTLLGTEPGATHHQAFLDALLAPADLQLPPPPGLDVRTDTRVVAIDRAQRRVRALVGEAETVFPYDTLVLALEARPLLPRLPGIAAPDGRLGPGVVVPRTAADRERISGESAVVLGGGPQAVEIASALAARGTRTTLVCERPHPLEERLGETCAAWLAERLERAGVTVLGGRTAVRRTPGRLHLDDGTVLPADTLVLCPSVVPDLELAVAARLLTDSGIVVDAQLRSSDPHVHAIGPGVEHEGRATEGPAAALEQADTLARILTGRGGTYRAAPPVLRLRIRAADVCHIGTPADFDGPDTRLVTLTDPKERRYARLALRGERVVGAVLFGLPGAIAPIVRSHRLSQQLPYDLVGLLLGWPPRSASDAAEPEARSLVCLCNSVTETALRQAWQAGARTVPALATATRVTTGCGGCGERVRELCAAWAPGRHTELKDAA</sequence>